<keyword evidence="3" id="KW-0808">Transferase</keyword>
<dbReference type="GO" id="GO:0001216">
    <property type="term" value="F:DNA-binding transcription activator activity"/>
    <property type="evidence" value="ECO:0007669"/>
    <property type="project" value="InterPro"/>
</dbReference>
<dbReference type="Gene3D" id="1.10.10.1330">
    <property type="entry name" value="RNA polymerase sigma-54 factor, core-binding domain"/>
    <property type="match status" value="1"/>
</dbReference>
<protein>
    <submittedName>
        <fullName evidence="12">RNA polymerase factor sigma-54</fullName>
    </submittedName>
</protein>
<keyword evidence="6" id="KW-0731">Sigma factor</keyword>
<keyword evidence="2" id="KW-0240">DNA-directed RNA polymerase</keyword>
<feature type="domain" description="RNA polymerase sigma factor 54 DNA-binding" evidence="10">
    <location>
        <begin position="284"/>
        <end position="439"/>
    </location>
</feature>
<dbReference type="Pfam" id="PF04552">
    <property type="entry name" value="Sigma54_DBD"/>
    <property type="match status" value="1"/>
</dbReference>
<evidence type="ECO:0000256" key="6">
    <source>
        <dbReference type="ARBA" id="ARBA00023082"/>
    </source>
</evidence>
<accession>A0A7G8T976</accession>
<feature type="region of interest" description="Disordered" evidence="9">
    <location>
        <begin position="69"/>
        <end position="90"/>
    </location>
</feature>
<feature type="domain" description="RNA polymerase sigma factor 54 core-binding" evidence="11">
    <location>
        <begin position="87"/>
        <end position="270"/>
    </location>
</feature>
<evidence type="ECO:0000256" key="3">
    <source>
        <dbReference type="ARBA" id="ARBA00022679"/>
    </source>
</evidence>
<evidence type="ECO:0000256" key="5">
    <source>
        <dbReference type="ARBA" id="ARBA00023015"/>
    </source>
</evidence>
<dbReference type="Proteomes" id="UP000515909">
    <property type="component" value="Chromosome"/>
</dbReference>
<dbReference type="Gene3D" id="1.10.10.60">
    <property type="entry name" value="Homeodomain-like"/>
    <property type="match status" value="1"/>
</dbReference>
<dbReference type="PROSITE" id="PS00718">
    <property type="entry name" value="SIGMA54_2"/>
    <property type="match status" value="1"/>
</dbReference>
<dbReference type="PROSITE" id="PS50044">
    <property type="entry name" value="SIGMA54_3"/>
    <property type="match status" value="1"/>
</dbReference>
<gene>
    <name evidence="12" type="primary">rpoN</name>
    <name evidence="12" type="ORF">HCR03_15990</name>
</gene>
<organism evidence="12 13">
    <name type="scientific">Caproicibacter fermentans</name>
    <dbReference type="NCBI Taxonomy" id="2576756"/>
    <lineage>
        <taxon>Bacteria</taxon>
        <taxon>Bacillati</taxon>
        <taxon>Bacillota</taxon>
        <taxon>Clostridia</taxon>
        <taxon>Eubacteriales</taxon>
        <taxon>Acutalibacteraceae</taxon>
        <taxon>Caproicibacter</taxon>
    </lineage>
</organism>
<dbReference type="EMBL" id="CP060286">
    <property type="protein sequence ID" value="QNK40167.1"/>
    <property type="molecule type" value="Genomic_DNA"/>
</dbReference>
<evidence type="ECO:0000259" key="10">
    <source>
        <dbReference type="Pfam" id="PF04552"/>
    </source>
</evidence>
<proteinExistence type="inferred from homology"/>
<dbReference type="KEGG" id="cfem:HCR03_15990"/>
<dbReference type="GO" id="GO:0016779">
    <property type="term" value="F:nucleotidyltransferase activity"/>
    <property type="evidence" value="ECO:0007669"/>
    <property type="project" value="UniProtKB-KW"/>
</dbReference>
<evidence type="ECO:0000259" key="11">
    <source>
        <dbReference type="Pfam" id="PF04963"/>
    </source>
</evidence>
<evidence type="ECO:0000256" key="2">
    <source>
        <dbReference type="ARBA" id="ARBA00022478"/>
    </source>
</evidence>
<evidence type="ECO:0000256" key="1">
    <source>
        <dbReference type="ARBA" id="ARBA00008798"/>
    </source>
</evidence>
<dbReference type="InterPro" id="IPR007634">
    <property type="entry name" value="RNA_pol_sigma_54_DNA-bd"/>
</dbReference>
<dbReference type="InterPro" id="IPR007046">
    <property type="entry name" value="RNA_pol_sigma_54_core-bd"/>
</dbReference>
<dbReference type="PIRSF" id="PIRSF000774">
    <property type="entry name" value="RpoN"/>
    <property type="match status" value="1"/>
</dbReference>
<evidence type="ECO:0000256" key="8">
    <source>
        <dbReference type="ARBA" id="ARBA00023163"/>
    </source>
</evidence>
<dbReference type="PRINTS" id="PR00045">
    <property type="entry name" value="SIGMA54FCT"/>
</dbReference>
<evidence type="ECO:0000256" key="9">
    <source>
        <dbReference type="SAM" id="MobiDB-lite"/>
    </source>
</evidence>
<dbReference type="Pfam" id="PF04963">
    <property type="entry name" value="Sigma54_CBD"/>
    <property type="match status" value="1"/>
</dbReference>
<dbReference type="GO" id="GO:0016987">
    <property type="term" value="F:sigma factor activity"/>
    <property type="evidence" value="ECO:0007669"/>
    <property type="project" value="UniProtKB-KW"/>
</dbReference>
<evidence type="ECO:0000256" key="7">
    <source>
        <dbReference type="ARBA" id="ARBA00023125"/>
    </source>
</evidence>
<dbReference type="PANTHER" id="PTHR32248:SF4">
    <property type="entry name" value="RNA POLYMERASE SIGMA-54 FACTOR"/>
    <property type="match status" value="1"/>
</dbReference>
<evidence type="ECO:0000313" key="13">
    <source>
        <dbReference type="Proteomes" id="UP000515909"/>
    </source>
</evidence>
<keyword evidence="5" id="KW-0805">Transcription regulation</keyword>
<dbReference type="GO" id="GO:0003677">
    <property type="term" value="F:DNA binding"/>
    <property type="evidence" value="ECO:0007669"/>
    <property type="project" value="UniProtKB-KW"/>
</dbReference>
<dbReference type="AlphaFoldDB" id="A0A7G8T976"/>
<dbReference type="GO" id="GO:0000428">
    <property type="term" value="C:DNA-directed RNA polymerase complex"/>
    <property type="evidence" value="ECO:0007669"/>
    <property type="project" value="UniProtKB-KW"/>
</dbReference>
<evidence type="ECO:0000313" key="12">
    <source>
        <dbReference type="EMBL" id="QNK40167.1"/>
    </source>
</evidence>
<dbReference type="GO" id="GO:0006352">
    <property type="term" value="P:DNA-templated transcription initiation"/>
    <property type="evidence" value="ECO:0007669"/>
    <property type="project" value="InterPro"/>
</dbReference>
<comment type="similarity">
    <text evidence="1">Belongs to the sigma-54 factor family.</text>
</comment>
<dbReference type="NCBIfam" id="TIGR02395">
    <property type="entry name" value="rpoN_sigma"/>
    <property type="match status" value="1"/>
</dbReference>
<keyword evidence="8" id="KW-0804">Transcription</keyword>
<keyword evidence="7" id="KW-0238">DNA-binding</keyword>
<dbReference type="RefSeq" id="WP_187035350.1">
    <property type="nucleotide sequence ID" value="NZ_CP060286.1"/>
</dbReference>
<keyword evidence="4" id="KW-0548">Nucleotidyltransferase</keyword>
<dbReference type="PANTHER" id="PTHR32248">
    <property type="entry name" value="RNA POLYMERASE SIGMA-54 FACTOR"/>
    <property type="match status" value="1"/>
</dbReference>
<dbReference type="Pfam" id="PF00309">
    <property type="entry name" value="Sigma54_AID"/>
    <property type="match status" value="1"/>
</dbReference>
<dbReference type="InterPro" id="IPR038709">
    <property type="entry name" value="RpoN_core-bd_sf"/>
</dbReference>
<reference evidence="12 13" key="1">
    <citation type="submission" date="2020-08" db="EMBL/GenBank/DDBJ databases">
        <title>The isolate Caproiciproducens sp. 7D4C2 produces n-caproate at mildly acidic conditions from hexoses: genome and rBOX comparison with related strains and chain-elongating bacteria.</title>
        <authorList>
            <person name="Esquivel-Elizondo S."/>
            <person name="Bagci C."/>
            <person name="Temovska M."/>
            <person name="Jeon B.S."/>
            <person name="Bessarab I."/>
            <person name="Williams R.B.H."/>
            <person name="Huson D.H."/>
            <person name="Angenent L.T."/>
        </authorList>
    </citation>
    <scope>NUCLEOTIDE SEQUENCE [LARGE SCALE GENOMIC DNA]</scope>
    <source>
        <strain evidence="12 13">7D4C2</strain>
    </source>
</reference>
<evidence type="ECO:0000256" key="4">
    <source>
        <dbReference type="ARBA" id="ARBA00022695"/>
    </source>
</evidence>
<name>A0A7G8T976_9FIRM</name>
<sequence>MDLLQEISQKQTLSLLQTQSLKILMMNNSELYDFLQREQMENPVLELEGGSEEEKIRSVGDWFCRQGHGPESIEWDDEEREPARKEDQTISLQESLKSQIRLRMYTKREIQLIQYIIDLLDEDGYLTVSADEISSLTNCSPDQVRKCIDAVQGMEPAGVGAGSLCECLLLQLEAKGLWDRNLASIVENHLPEVAYGHYHKLARQLSLPIKEVKEYVAVLHTLNPRPGSGFGCPENPAYIIPDVLIDRQEDSWEITLNDRWIGSVGVSRMYEALYHHSKDPGTTEYLKEKIRRAQFIVKSVEQRRNTLLRVTRVVLDRQKEYFEGRGPLAPLNLSMVSSELKLHESTVSRAIREKYLQSPAGTRLFKDFFSAGVASCGETMSSHAVKEMIVRLIREEDAARPLSDSALAEKLKGSGVNLSRRTVAKYRDELKIKNAFERRSLK</sequence>
<dbReference type="InterPro" id="IPR000394">
    <property type="entry name" value="RNA_pol_sigma_54"/>
</dbReference>